<dbReference type="Pfam" id="PF12833">
    <property type="entry name" value="HTH_18"/>
    <property type="match status" value="1"/>
</dbReference>
<keyword evidence="3" id="KW-0804">Transcription</keyword>
<dbReference type="PROSITE" id="PS01124">
    <property type="entry name" value="HTH_ARAC_FAMILY_2"/>
    <property type="match status" value="1"/>
</dbReference>
<evidence type="ECO:0000256" key="2">
    <source>
        <dbReference type="ARBA" id="ARBA00023125"/>
    </source>
</evidence>
<dbReference type="Gene3D" id="1.10.10.60">
    <property type="entry name" value="Homeodomain-like"/>
    <property type="match status" value="2"/>
</dbReference>
<feature type="domain" description="HTH araC/xylS-type" evidence="4">
    <location>
        <begin position="178"/>
        <end position="276"/>
    </location>
</feature>
<name>A0ABN2NDJ9_9PSEU</name>
<dbReference type="Pfam" id="PF06719">
    <property type="entry name" value="AraC_N"/>
    <property type="match status" value="1"/>
</dbReference>
<comment type="caution">
    <text evidence="5">The sequence shown here is derived from an EMBL/GenBank/DDBJ whole genome shotgun (WGS) entry which is preliminary data.</text>
</comment>
<accession>A0ABN2NDJ9</accession>
<dbReference type="InterPro" id="IPR018062">
    <property type="entry name" value="HTH_AraC-typ_CS"/>
</dbReference>
<keyword evidence="2" id="KW-0238">DNA-binding</keyword>
<dbReference type="InterPro" id="IPR009057">
    <property type="entry name" value="Homeodomain-like_sf"/>
</dbReference>
<dbReference type="Proteomes" id="UP001500449">
    <property type="component" value="Unassembled WGS sequence"/>
</dbReference>
<organism evidence="5 6">
    <name type="scientific">Pseudonocardia ailaonensis</name>
    <dbReference type="NCBI Taxonomy" id="367279"/>
    <lineage>
        <taxon>Bacteria</taxon>
        <taxon>Bacillati</taxon>
        <taxon>Actinomycetota</taxon>
        <taxon>Actinomycetes</taxon>
        <taxon>Pseudonocardiales</taxon>
        <taxon>Pseudonocardiaceae</taxon>
        <taxon>Pseudonocardia</taxon>
    </lineage>
</organism>
<dbReference type="PANTHER" id="PTHR43436">
    <property type="entry name" value="ARAC-FAMILY TRANSCRIPTIONAL REGULATOR"/>
    <property type="match status" value="1"/>
</dbReference>
<dbReference type="SMART" id="SM00342">
    <property type="entry name" value="HTH_ARAC"/>
    <property type="match status" value="1"/>
</dbReference>
<protein>
    <submittedName>
        <fullName evidence="5">AraC family transcriptional regulator</fullName>
    </submittedName>
</protein>
<evidence type="ECO:0000313" key="5">
    <source>
        <dbReference type="EMBL" id="GAA1864278.1"/>
    </source>
</evidence>
<evidence type="ECO:0000256" key="3">
    <source>
        <dbReference type="ARBA" id="ARBA00023163"/>
    </source>
</evidence>
<sequence>MRRHARPDLTTAVDGLLLSRVDRQTEPDHSLAEPLLVLMAQGGKELFLGDRSFGYRAGDYLLVTTDLPVTGQFVDATPEAPALGIGIRLRPAVIAALLLEAPLHAALRSAAPALAVGRAGPELLDAVLRLLRLLERPGDVAVLAPMLEREILWRVLTGPHGPVLRQIGLADSTLTHVGLAIRWIRDHHAEPLRIEELARRAAMSSSAFHRHFRAVTAMSPVQFQKRIRLQRARSLLLTSPGDVAGAGHAVGYDSPSQFSREYRRLFGAPPGRDVAALRVAGPAVERALP</sequence>
<evidence type="ECO:0000313" key="6">
    <source>
        <dbReference type="Proteomes" id="UP001500449"/>
    </source>
</evidence>
<reference evidence="5 6" key="1">
    <citation type="journal article" date="2019" name="Int. J. Syst. Evol. Microbiol.">
        <title>The Global Catalogue of Microorganisms (GCM) 10K type strain sequencing project: providing services to taxonomists for standard genome sequencing and annotation.</title>
        <authorList>
            <consortium name="The Broad Institute Genomics Platform"/>
            <consortium name="The Broad Institute Genome Sequencing Center for Infectious Disease"/>
            <person name="Wu L."/>
            <person name="Ma J."/>
        </authorList>
    </citation>
    <scope>NUCLEOTIDE SEQUENCE [LARGE SCALE GENOMIC DNA]</scope>
    <source>
        <strain evidence="5 6">JCM 16009</strain>
    </source>
</reference>
<dbReference type="EMBL" id="BAAAQK010000019">
    <property type="protein sequence ID" value="GAA1864278.1"/>
    <property type="molecule type" value="Genomic_DNA"/>
</dbReference>
<keyword evidence="1" id="KW-0805">Transcription regulation</keyword>
<keyword evidence="6" id="KW-1185">Reference proteome</keyword>
<evidence type="ECO:0000259" key="4">
    <source>
        <dbReference type="PROSITE" id="PS01124"/>
    </source>
</evidence>
<gene>
    <name evidence="5" type="ORF">GCM10009836_50780</name>
</gene>
<dbReference type="SUPFAM" id="SSF46689">
    <property type="entry name" value="Homeodomain-like"/>
    <property type="match status" value="2"/>
</dbReference>
<dbReference type="PROSITE" id="PS00041">
    <property type="entry name" value="HTH_ARAC_FAMILY_1"/>
    <property type="match status" value="1"/>
</dbReference>
<dbReference type="InterPro" id="IPR018060">
    <property type="entry name" value="HTH_AraC"/>
</dbReference>
<proteinExistence type="predicted"/>
<dbReference type="PANTHER" id="PTHR43436:SF1">
    <property type="entry name" value="TRANSCRIPTIONAL REGULATORY PROTEIN"/>
    <property type="match status" value="1"/>
</dbReference>
<dbReference type="InterPro" id="IPR009594">
    <property type="entry name" value="Tscrpt_reg_HTH_AraC_N"/>
</dbReference>
<evidence type="ECO:0000256" key="1">
    <source>
        <dbReference type="ARBA" id="ARBA00023015"/>
    </source>
</evidence>